<dbReference type="InterPro" id="IPR001447">
    <property type="entry name" value="Arylamine_N-AcTrfase"/>
</dbReference>
<comment type="caution">
    <text evidence="2">The sequence shown here is derived from an EMBL/GenBank/DDBJ whole genome shotgun (WGS) entry which is preliminary data.</text>
</comment>
<dbReference type="PANTHER" id="PTHR11786">
    <property type="entry name" value="N-HYDROXYARYLAMINE O-ACETYLTRANSFERASE"/>
    <property type="match status" value="1"/>
</dbReference>
<dbReference type="EMBL" id="BAAATE010000001">
    <property type="protein sequence ID" value="GAA2641705.1"/>
    <property type="molecule type" value="Genomic_DNA"/>
</dbReference>
<comment type="similarity">
    <text evidence="1">Belongs to the arylamine N-acetyltransferase family.</text>
</comment>
<reference evidence="3" key="1">
    <citation type="journal article" date="2019" name="Int. J. Syst. Evol. Microbiol.">
        <title>The Global Catalogue of Microorganisms (GCM) 10K type strain sequencing project: providing services to taxonomists for standard genome sequencing and annotation.</title>
        <authorList>
            <consortium name="The Broad Institute Genomics Platform"/>
            <consortium name="The Broad Institute Genome Sequencing Center for Infectious Disease"/>
            <person name="Wu L."/>
            <person name="Ma J."/>
        </authorList>
    </citation>
    <scope>NUCLEOTIDE SEQUENCE [LARGE SCALE GENOMIC DNA]</scope>
    <source>
        <strain evidence="3">JCM 6835</strain>
    </source>
</reference>
<evidence type="ECO:0000313" key="3">
    <source>
        <dbReference type="Proteomes" id="UP001501666"/>
    </source>
</evidence>
<protein>
    <submittedName>
        <fullName evidence="2">Arylamine N-acetyltransferase</fullName>
    </submittedName>
</protein>
<dbReference type="Gene3D" id="2.40.128.150">
    <property type="entry name" value="Cysteine proteinases"/>
    <property type="match status" value="1"/>
</dbReference>
<evidence type="ECO:0000256" key="1">
    <source>
        <dbReference type="ARBA" id="ARBA00006547"/>
    </source>
</evidence>
<dbReference type="PANTHER" id="PTHR11786:SF0">
    <property type="entry name" value="ARYLAMINE N-ACETYLTRANSFERASE 4-RELATED"/>
    <property type="match status" value="1"/>
</dbReference>
<dbReference type="Gene3D" id="3.30.2140.10">
    <property type="entry name" value="Arylamine N-acetyltransferase"/>
    <property type="match status" value="1"/>
</dbReference>
<dbReference type="InterPro" id="IPR038765">
    <property type="entry name" value="Papain-like_cys_pep_sf"/>
</dbReference>
<dbReference type="SUPFAM" id="SSF54001">
    <property type="entry name" value="Cysteine proteinases"/>
    <property type="match status" value="1"/>
</dbReference>
<dbReference type="Pfam" id="PF00797">
    <property type="entry name" value="Acetyltransf_2"/>
    <property type="match status" value="1"/>
</dbReference>
<dbReference type="Proteomes" id="UP001501666">
    <property type="component" value="Unassembled WGS sequence"/>
</dbReference>
<organism evidence="2 3">
    <name type="scientific">Nonomuraea recticatena</name>
    <dbReference type="NCBI Taxonomy" id="46178"/>
    <lineage>
        <taxon>Bacteria</taxon>
        <taxon>Bacillati</taxon>
        <taxon>Actinomycetota</taxon>
        <taxon>Actinomycetes</taxon>
        <taxon>Streptosporangiales</taxon>
        <taxon>Streptosporangiaceae</taxon>
        <taxon>Nonomuraea</taxon>
    </lineage>
</organism>
<sequence length="290" mass="31663">MHMDISAYLRRLGLEAAPPSLDQLKALHVAHIERVPYEALEIWLDRPTTVDPAESAARIVRGRGGYCYHLNGAFSLLLEALGYQVTRHVGGVHMRGAEPAISANHLVLTVRLPEGDWMVDLGLGDALHEPLPLAEGRYRQGPFEYGLRPSTVAPGGWHFDHDPRGSFAGMDFGMEPAPMSAFEQMHRHLTTSPESGFVRVATVARRDATGVDIMRGLSLTRLEADSRATTMETSADYFQALADVFGLRFNADERALLWDKVSRAHAAWTASASTSSTGEGLIPSTSSVSE</sequence>
<name>A0ABP6DCW3_9ACTN</name>
<evidence type="ECO:0000313" key="2">
    <source>
        <dbReference type="EMBL" id="GAA2641705.1"/>
    </source>
</evidence>
<proteinExistence type="inferred from homology"/>
<accession>A0ABP6DCW3</accession>
<keyword evidence="3" id="KW-1185">Reference proteome</keyword>
<gene>
    <name evidence="2" type="ORF">GCM10010412_000910</name>
</gene>